<dbReference type="SUPFAM" id="SSF47027">
    <property type="entry name" value="Acyl-CoA binding protein"/>
    <property type="match status" value="1"/>
</dbReference>
<dbReference type="AlphaFoldDB" id="A0A3Q0HF63"/>
<proteinExistence type="predicted"/>
<dbReference type="GO" id="GO:0006631">
    <property type="term" value="P:fatty acid metabolic process"/>
    <property type="evidence" value="ECO:0007669"/>
    <property type="project" value="TreeGrafter"/>
</dbReference>
<feature type="transmembrane region" description="Helical" evidence="2">
    <location>
        <begin position="21"/>
        <end position="45"/>
    </location>
</feature>
<dbReference type="PROSITE" id="PS00880">
    <property type="entry name" value="ACB_1"/>
    <property type="match status" value="1"/>
</dbReference>
<dbReference type="GeneID" id="102386362"/>
<dbReference type="InterPro" id="IPR035984">
    <property type="entry name" value="Acyl-CoA-binding_sf"/>
</dbReference>
<evidence type="ECO:0000259" key="3">
    <source>
        <dbReference type="PROSITE" id="PS51228"/>
    </source>
</evidence>
<dbReference type="InterPro" id="IPR000582">
    <property type="entry name" value="Acyl-CoA-binding_protein"/>
</dbReference>
<reference evidence="5" key="1">
    <citation type="submission" date="2025-08" db="UniProtKB">
        <authorList>
            <consortium name="RefSeq"/>
        </authorList>
    </citation>
    <scope>IDENTIFICATION</scope>
</reference>
<keyword evidence="2" id="KW-1133">Transmembrane helix</keyword>
<accession>A0A3Q0HF63</accession>
<keyword evidence="1" id="KW-0446">Lipid-binding</keyword>
<gene>
    <name evidence="5" type="primary">ACBD7</name>
</gene>
<dbReference type="PANTHER" id="PTHR23310">
    <property type="entry name" value="ACYL-COA-BINDING PROTEIN, ACBP"/>
    <property type="match status" value="1"/>
</dbReference>
<keyword evidence="2" id="KW-0472">Membrane</keyword>
<feature type="domain" description="ACB" evidence="3">
    <location>
        <begin position="108"/>
        <end position="184"/>
    </location>
</feature>
<evidence type="ECO:0000313" key="4">
    <source>
        <dbReference type="Proteomes" id="UP000189705"/>
    </source>
</evidence>
<evidence type="ECO:0000256" key="2">
    <source>
        <dbReference type="SAM" id="Phobius"/>
    </source>
</evidence>
<dbReference type="PRINTS" id="PR00689">
    <property type="entry name" value="ACOABINDINGP"/>
</dbReference>
<dbReference type="PANTHER" id="PTHR23310:SF51">
    <property type="entry name" value="ACYL-COA-BINDING DOMAIN-CONTAINING PROTEIN 7"/>
    <property type="match status" value="1"/>
</dbReference>
<dbReference type="RefSeq" id="XP_025069158.1">
    <property type="nucleotide sequence ID" value="XM_025213373.1"/>
</dbReference>
<evidence type="ECO:0000313" key="5">
    <source>
        <dbReference type="RefSeq" id="XP_025069158.1"/>
    </source>
</evidence>
<dbReference type="InterPro" id="IPR014352">
    <property type="entry name" value="FERM/acyl-CoA-bd_prot_sf"/>
</dbReference>
<dbReference type="GO" id="GO:0000062">
    <property type="term" value="F:fatty-acyl-CoA binding"/>
    <property type="evidence" value="ECO:0007669"/>
    <property type="project" value="InterPro"/>
</dbReference>
<keyword evidence="4" id="KW-1185">Reference proteome</keyword>
<dbReference type="Gene3D" id="1.20.80.10">
    <property type="match status" value="1"/>
</dbReference>
<dbReference type="Proteomes" id="UP000189705">
    <property type="component" value="Unplaced"/>
</dbReference>
<sequence length="184" mass="20742">MESRGSKKRTCPGKLGCMETLFIPVLFSAGLVPAWCPAEVLAMALGEVTAVTTCPRCWECIVREWRFCPGEMLTSKYLTAKELVCSDVIQKRFVHVTALEKTRNFFQHKADFDSAAEEVKKLKTRPSDEELKELYGLYKQSTVGDINIECPGVLDLKGKAKWEAWNLKKGGVIVFKFLLFSLLL</sequence>
<dbReference type="Pfam" id="PF00887">
    <property type="entry name" value="ACBP"/>
    <property type="match status" value="1"/>
</dbReference>
<keyword evidence="2" id="KW-0812">Transmembrane</keyword>
<name>A0A3Q0HF63_ALLSI</name>
<evidence type="ECO:0000256" key="1">
    <source>
        <dbReference type="ARBA" id="ARBA00023121"/>
    </source>
</evidence>
<dbReference type="InParanoid" id="A0A3Q0HF63"/>
<dbReference type="InterPro" id="IPR022408">
    <property type="entry name" value="Acyl-CoA-binding_prot_CS"/>
</dbReference>
<protein>
    <submittedName>
        <fullName evidence="5">Acyl-CoA-binding domain-containing protein 7 isoform X2</fullName>
    </submittedName>
</protein>
<dbReference type="STRING" id="38654.A0A3Q0HF63"/>
<dbReference type="PROSITE" id="PS51228">
    <property type="entry name" value="ACB_2"/>
    <property type="match status" value="1"/>
</dbReference>
<organism evidence="4 5">
    <name type="scientific">Alligator sinensis</name>
    <name type="common">Chinese alligator</name>
    <dbReference type="NCBI Taxonomy" id="38654"/>
    <lineage>
        <taxon>Eukaryota</taxon>
        <taxon>Metazoa</taxon>
        <taxon>Chordata</taxon>
        <taxon>Craniata</taxon>
        <taxon>Vertebrata</taxon>
        <taxon>Euteleostomi</taxon>
        <taxon>Archelosauria</taxon>
        <taxon>Archosauria</taxon>
        <taxon>Crocodylia</taxon>
        <taxon>Alligatoridae</taxon>
        <taxon>Alligatorinae</taxon>
        <taxon>Alligator</taxon>
    </lineage>
</organism>
<dbReference type="CTD" id="414149"/>